<reference evidence="2" key="1">
    <citation type="submission" date="2017-03" db="EMBL/GenBank/DDBJ databases">
        <title>Phytopthora megakarya and P. palmivora, two closely related causual agents of cacao black pod achieved similar genome size and gene model numbers by different mechanisms.</title>
        <authorList>
            <person name="Ali S."/>
            <person name="Shao J."/>
            <person name="Larry D.J."/>
            <person name="Kronmiller B."/>
            <person name="Shen D."/>
            <person name="Strem M.D."/>
            <person name="Melnick R.L."/>
            <person name="Guiltinan M.J."/>
            <person name="Tyler B.M."/>
            <person name="Meinhardt L.W."/>
            <person name="Bailey B.A."/>
        </authorList>
    </citation>
    <scope>NUCLEOTIDE SEQUENCE [LARGE SCALE GENOMIC DNA]</scope>
    <source>
        <strain evidence="2">zdho120</strain>
    </source>
</reference>
<dbReference type="EMBL" id="NBNE01012107">
    <property type="protein sequence ID" value="OWY96085.1"/>
    <property type="molecule type" value="Genomic_DNA"/>
</dbReference>
<sequence>MPTISPQTPAFIADEHLNMLRKLKRTLPNRNGKWNCIYSECAALYPDPCSRITLNALRCRLRSPWALNQRSLATDLIEQAPTRSKPGKRKETLCTSCRQRKKRRGDRSVNPYCMGVNKAPAHSNSLDQCLSR</sequence>
<name>A0A225USE0_9STRA</name>
<gene>
    <name evidence="1" type="ORF">PHMEG_00033747</name>
</gene>
<keyword evidence="2" id="KW-1185">Reference proteome</keyword>
<evidence type="ECO:0000313" key="1">
    <source>
        <dbReference type="EMBL" id="OWY96085.1"/>
    </source>
</evidence>
<accession>A0A225USE0</accession>
<protein>
    <submittedName>
        <fullName evidence="1">Uncharacterized protein</fullName>
    </submittedName>
</protein>
<evidence type="ECO:0000313" key="2">
    <source>
        <dbReference type="Proteomes" id="UP000198211"/>
    </source>
</evidence>
<comment type="caution">
    <text evidence="1">The sequence shown here is derived from an EMBL/GenBank/DDBJ whole genome shotgun (WGS) entry which is preliminary data.</text>
</comment>
<dbReference type="Proteomes" id="UP000198211">
    <property type="component" value="Unassembled WGS sequence"/>
</dbReference>
<organism evidence="1 2">
    <name type="scientific">Phytophthora megakarya</name>
    <dbReference type="NCBI Taxonomy" id="4795"/>
    <lineage>
        <taxon>Eukaryota</taxon>
        <taxon>Sar</taxon>
        <taxon>Stramenopiles</taxon>
        <taxon>Oomycota</taxon>
        <taxon>Peronosporomycetes</taxon>
        <taxon>Peronosporales</taxon>
        <taxon>Peronosporaceae</taxon>
        <taxon>Phytophthora</taxon>
    </lineage>
</organism>
<dbReference type="AlphaFoldDB" id="A0A225USE0"/>
<proteinExistence type="predicted"/>
<dbReference type="OrthoDB" id="145649at2759"/>